<dbReference type="Proteomes" id="UP000218785">
    <property type="component" value="Chromosome"/>
</dbReference>
<dbReference type="RefSeq" id="WP_199347417.1">
    <property type="nucleotide sequence ID" value="NZ_CAWNJS010000001.1"/>
</dbReference>
<evidence type="ECO:0000313" key="1">
    <source>
        <dbReference type="EMBL" id="BAY98727.1"/>
    </source>
</evidence>
<keyword evidence="2" id="KW-1185">Reference proteome</keyword>
<evidence type="ECO:0000313" key="2">
    <source>
        <dbReference type="Proteomes" id="UP000218785"/>
    </source>
</evidence>
<sequence length="174" mass="17887">MGLFDQILGAVANPNQQGSLGQLGSIISTVDQLSNSTGADASTIQSLLSVVGGQVRSALQEKQATEGNEAVQSVVNEFAGTSPNSAAVNSIFSPALQQQVAEFAAQRTGLDAGMIQQLLPQIVPVVLNFLQSGANTQGSQAGGNSVLSSFLDSDNDGDVDISDAIQMASRYMGR</sequence>
<dbReference type="Pfam" id="PF06078">
    <property type="entry name" value="DUF937"/>
    <property type="match status" value="2"/>
</dbReference>
<dbReference type="AlphaFoldDB" id="A0A1Z4MZ13"/>
<protein>
    <recommendedName>
        <fullName evidence="3">DUF937 domain-containing protein</fullName>
    </recommendedName>
</protein>
<reference evidence="1 2" key="1">
    <citation type="submission" date="2017-06" db="EMBL/GenBank/DDBJ databases">
        <title>Genome sequencing of cyanobaciteial culture collection at National Institute for Environmental Studies (NIES).</title>
        <authorList>
            <person name="Hirose Y."/>
            <person name="Shimura Y."/>
            <person name="Fujisawa T."/>
            <person name="Nakamura Y."/>
            <person name="Kawachi M."/>
        </authorList>
    </citation>
    <scope>NUCLEOTIDE SEQUENCE [LARGE SCALE GENOMIC DNA]</scope>
    <source>
        <strain evidence="1 2">NIES-37</strain>
    </source>
</reference>
<dbReference type="KEGG" id="ttq:NIES37_26790"/>
<accession>A0A1Z4MZ13</accession>
<dbReference type="EMBL" id="AP018248">
    <property type="protein sequence ID" value="BAY98727.1"/>
    <property type="molecule type" value="Genomic_DNA"/>
</dbReference>
<proteinExistence type="predicted"/>
<name>A0A1Z4MZ13_9CYAN</name>
<dbReference type="InterPro" id="IPR009282">
    <property type="entry name" value="DUF937"/>
</dbReference>
<organism evidence="1 2">
    <name type="scientific">Tolypothrix tenuis PCC 7101</name>
    <dbReference type="NCBI Taxonomy" id="231146"/>
    <lineage>
        <taxon>Bacteria</taxon>
        <taxon>Bacillati</taxon>
        <taxon>Cyanobacteriota</taxon>
        <taxon>Cyanophyceae</taxon>
        <taxon>Nostocales</taxon>
        <taxon>Tolypothrichaceae</taxon>
        <taxon>Tolypothrix</taxon>
    </lineage>
</organism>
<evidence type="ECO:0008006" key="3">
    <source>
        <dbReference type="Google" id="ProtNLM"/>
    </source>
</evidence>
<gene>
    <name evidence="1" type="ORF">NIES37_26790</name>
</gene>